<reference evidence="1" key="2">
    <citation type="submission" date="2022-01" db="EMBL/GenBank/DDBJ databases">
        <authorList>
            <person name="Yamashiro T."/>
            <person name="Shiraishi A."/>
            <person name="Satake H."/>
            <person name="Nakayama K."/>
        </authorList>
    </citation>
    <scope>NUCLEOTIDE SEQUENCE</scope>
</reference>
<reference evidence="1" key="1">
    <citation type="journal article" date="2022" name="Int. J. Mol. Sci.">
        <title>Draft Genome of Tanacetum Coccineum: Genomic Comparison of Closely Related Tanacetum-Family Plants.</title>
        <authorList>
            <person name="Yamashiro T."/>
            <person name="Shiraishi A."/>
            <person name="Nakayama K."/>
            <person name="Satake H."/>
        </authorList>
    </citation>
    <scope>NUCLEOTIDE SEQUENCE</scope>
</reference>
<organism evidence="1 2">
    <name type="scientific">Tanacetum coccineum</name>
    <dbReference type="NCBI Taxonomy" id="301880"/>
    <lineage>
        <taxon>Eukaryota</taxon>
        <taxon>Viridiplantae</taxon>
        <taxon>Streptophyta</taxon>
        <taxon>Embryophyta</taxon>
        <taxon>Tracheophyta</taxon>
        <taxon>Spermatophyta</taxon>
        <taxon>Magnoliopsida</taxon>
        <taxon>eudicotyledons</taxon>
        <taxon>Gunneridae</taxon>
        <taxon>Pentapetalae</taxon>
        <taxon>asterids</taxon>
        <taxon>campanulids</taxon>
        <taxon>Asterales</taxon>
        <taxon>Asteraceae</taxon>
        <taxon>Asteroideae</taxon>
        <taxon>Anthemideae</taxon>
        <taxon>Anthemidinae</taxon>
        <taxon>Tanacetum</taxon>
    </lineage>
</organism>
<gene>
    <name evidence="1" type="ORF">Tco_1015698</name>
</gene>
<accession>A0ABQ5FMV5</accession>
<evidence type="ECO:0000313" key="2">
    <source>
        <dbReference type="Proteomes" id="UP001151760"/>
    </source>
</evidence>
<sequence length="120" mass="13457">MLLIEILHDVVGTSGYHCGVLRSFPVERIEQGNPGIRSYQCVMDAARRWFKPVAYFGSRRKIEINAFCGMSIRLHQPDGVGSKRYHIVPYEELNGIPVALVARFGVISKSTDRIRVSHGG</sequence>
<proteinExistence type="predicted"/>
<comment type="caution">
    <text evidence="1">The sequence shown here is derived from an EMBL/GenBank/DDBJ whole genome shotgun (WGS) entry which is preliminary data.</text>
</comment>
<dbReference type="Proteomes" id="UP001151760">
    <property type="component" value="Unassembled WGS sequence"/>
</dbReference>
<evidence type="ECO:0000313" key="1">
    <source>
        <dbReference type="EMBL" id="GJT64218.1"/>
    </source>
</evidence>
<keyword evidence="2" id="KW-1185">Reference proteome</keyword>
<dbReference type="EMBL" id="BQNB010017525">
    <property type="protein sequence ID" value="GJT64218.1"/>
    <property type="molecule type" value="Genomic_DNA"/>
</dbReference>
<name>A0ABQ5FMV5_9ASTR</name>
<protein>
    <submittedName>
        <fullName evidence="1">Uncharacterized protein</fullName>
    </submittedName>
</protein>